<dbReference type="VEuPathDB" id="FungiDB:SDRG_02917"/>
<dbReference type="EMBL" id="JH767138">
    <property type="protein sequence ID" value="EQC39474.1"/>
    <property type="molecule type" value="Genomic_DNA"/>
</dbReference>
<evidence type="ECO:0000256" key="1">
    <source>
        <dbReference type="SAM" id="Phobius"/>
    </source>
</evidence>
<evidence type="ECO:0000313" key="2">
    <source>
        <dbReference type="EMBL" id="EQC39474.1"/>
    </source>
</evidence>
<keyword evidence="1" id="KW-1133">Transmembrane helix</keyword>
<feature type="transmembrane region" description="Helical" evidence="1">
    <location>
        <begin position="271"/>
        <end position="291"/>
    </location>
</feature>
<name>T0QN45_SAPDV</name>
<proteinExistence type="predicted"/>
<dbReference type="Proteomes" id="UP000030762">
    <property type="component" value="Unassembled WGS sequence"/>
</dbReference>
<evidence type="ECO:0000313" key="3">
    <source>
        <dbReference type="Proteomes" id="UP000030762"/>
    </source>
</evidence>
<dbReference type="OrthoDB" id="10547851at2759"/>
<protein>
    <submittedName>
        <fullName evidence="2">Uncharacterized protein</fullName>
    </submittedName>
</protein>
<keyword evidence="3" id="KW-1185">Reference proteome</keyword>
<dbReference type="InParanoid" id="T0QN45"/>
<dbReference type="GeneID" id="19943644"/>
<feature type="transmembrane region" description="Helical" evidence="1">
    <location>
        <begin position="57"/>
        <end position="81"/>
    </location>
</feature>
<feature type="transmembrane region" description="Helical" evidence="1">
    <location>
        <begin position="203"/>
        <end position="225"/>
    </location>
</feature>
<gene>
    <name evidence="2" type="ORF">SDRG_02917</name>
</gene>
<organism evidence="2 3">
    <name type="scientific">Saprolegnia diclina (strain VS20)</name>
    <dbReference type="NCBI Taxonomy" id="1156394"/>
    <lineage>
        <taxon>Eukaryota</taxon>
        <taxon>Sar</taxon>
        <taxon>Stramenopiles</taxon>
        <taxon>Oomycota</taxon>
        <taxon>Saprolegniomycetes</taxon>
        <taxon>Saprolegniales</taxon>
        <taxon>Saprolegniaceae</taxon>
        <taxon>Saprolegnia</taxon>
    </lineage>
</organism>
<accession>T0QN45</accession>
<feature type="transmembrane region" description="Helical" evidence="1">
    <location>
        <begin position="237"/>
        <end position="259"/>
    </location>
</feature>
<dbReference type="RefSeq" id="XP_008606746.1">
    <property type="nucleotide sequence ID" value="XM_008608524.1"/>
</dbReference>
<feature type="transmembrane region" description="Helical" evidence="1">
    <location>
        <begin position="87"/>
        <end position="105"/>
    </location>
</feature>
<dbReference type="AlphaFoldDB" id="T0QN45"/>
<feature type="transmembrane region" description="Helical" evidence="1">
    <location>
        <begin position="125"/>
        <end position="142"/>
    </location>
</feature>
<sequence>MQNRDWVPGASPCESGRPSLLSTLDTLRFEAPTMAPPPYLTALVQHQLVSVGRLYHILLVVFLGLLMAPFILIPLCITLRIDGHVAWSWLSTLTPLWVLDVYVLYACKLRLYVAVDDMSVDHACFMCRLPSVLLVIVGQLLVALRLDNVLGCTWSAALAPLVAAGALHCSPRGVLLSIQVVLIGLKLDAVLACTWTIVWLPCIIVISMGFVVGLVVLPMLTCFSVQHRDDRRSLSPVSMWGMCLVLTTLLTGAVAPFFLLLYRLEYADFPTIYLCVPYYVTLAIVVSWAAVDTLASTRADAIV</sequence>
<reference evidence="2 3" key="1">
    <citation type="submission" date="2012-04" db="EMBL/GenBank/DDBJ databases">
        <title>The Genome Sequence of Saprolegnia declina VS20.</title>
        <authorList>
            <consortium name="The Broad Institute Genome Sequencing Platform"/>
            <person name="Russ C."/>
            <person name="Nusbaum C."/>
            <person name="Tyler B."/>
            <person name="van West P."/>
            <person name="Dieguez-Uribeondo J."/>
            <person name="de Bruijn I."/>
            <person name="Tripathy S."/>
            <person name="Jiang R."/>
            <person name="Young S.K."/>
            <person name="Zeng Q."/>
            <person name="Gargeya S."/>
            <person name="Fitzgerald M."/>
            <person name="Haas B."/>
            <person name="Abouelleil A."/>
            <person name="Alvarado L."/>
            <person name="Arachchi H.M."/>
            <person name="Berlin A."/>
            <person name="Chapman S.B."/>
            <person name="Goldberg J."/>
            <person name="Griggs A."/>
            <person name="Gujja S."/>
            <person name="Hansen M."/>
            <person name="Howarth C."/>
            <person name="Imamovic A."/>
            <person name="Larimer J."/>
            <person name="McCowen C."/>
            <person name="Montmayeur A."/>
            <person name="Murphy C."/>
            <person name="Neiman D."/>
            <person name="Pearson M."/>
            <person name="Priest M."/>
            <person name="Roberts A."/>
            <person name="Saif S."/>
            <person name="Shea T."/>
            <person name="Sisk P."/>
            <person name="Sykes S."/>
            <person name="Wortman J."/>
            <person name="Nusbaum C."/>
            <person name="Birren B."/>
        </authorList>
    </citation>
    <scope>NUCLEOTIDE SEQUENCE [LARGE SCALE GENOMIC DNA]</scope>
    <source>
        <strain evidence="2 3">VS20</strain>
    </source>
</reference>
<keyword evidence="1" id="KW-0812">Transmembrane</keyword>
<keyword evidence="1" id="KW-0472">Membrane</keyword>